<keyword evidence="1" id="KW-0472">Membrane</keyword>
<dbReference type="InterPro" id="IPR021359">
    <property type="entry name" value="DUF2812"/>
</dbReference>
<protein>
    <recommendedName>
        <fullName evidence="4">DUF2812 domain-containing protein</fullName>
    </recommendedName>
</protein>
<evidence type="ECO:0000256" key="1">
    <source>
        <dbReference type="SAM" id="Phobius"/>
    </source>
</evidence>
<evidence type="ECO:0008006" key="4">
    <source>
        <dbReference type="Google" id="ProtNLM"/>
    </source>
</evidence>
<evidence type="ECO:0000313" key="3">
    <source>
        <dbReference type="Proteomes" id="UP000242164"/>
    </source>
</evidence>
<sequence>MEIKKTFKFFTAWNLEKEEAYLREMHQKGWAFQKYHFMYTFKKTEPKDVVYKADFNFDFQKSLKNQREYLEIYEMSGWKYVSSFTKWHYFCKEVVDKNELPDIYSETETRIEKLKDLLNHLVIIFLSILPAISISCLESPANKLSIIIKGFIGFVVCIHMYMFVRLILKIRKLKKEII</sequence>
<dbReference type="AlphaFoldDB" id="A0AAX2CHB9"/>
<keyword evidence="1" id="KW-1133">Transmembrane helix</keyword>
<accession>A0AAX2CHB9</accession>
<dbReference type="GeneID" id="33897329"/>
<dbReference type="EMBL" id="FMIK01000028">
    <property type="protein sequence ID" value="SCL93981.1"/>
    <property type="molecule type" value="Genomic_DNA"/>
</dbReference>
<evidence type="ECO:0000313" key="2">
    <source>
        <dbReference type="EMBL" id="SCL93981.1"/>
    </source>
</evidence>
<keyword evidence="1" id="KW-0812">Transmembrane</keyword>
<gene>
    <name evidence="2" type="ORF">BCB44BAC_02288</name>
</gene>
<organism evidence="2 3">
    <name type="scientific">Bacillus cytotoxicus</name>
    <dbReference type="NCBI Taxonomy" id="580165"/>
    <lineage>
        <taxon>Bacteria</taxon>
        <taxon>Bacillati</taxon>
        <taxon>Bacillota</taxon>
        <taxon>Bacilli</taxon>
        <taxon>Bacillales</taxon>
        <taxon>Bacillaceae</taxon>
        <taxon>Bacillus</taxon>
        <taxon>Bacillus cereus group</taxon>
    </lineage>
</organism>
<comment type="caution">
    <text evidence="2">The sequence shown here is derived from an EMBL/GenBank/DDBJ whole genome shotgun (WGS) entry which is preliminary data.</text>
</comment>
<feature type="transmembrane region" description="Helical" evidence="1">
    <location>
        <begin position="117"/>
        <end position="134"/>
    </location>
</feature>
<proteinExistence type="predicted"/>
<feature type="transmembrane region" description="Helical" evidence="1">
    <location>
        <begin position="146"/>
        <end position="168"/>
    </location>
</feature>
<reference evidence="2 3" key="1">
    <citation type="submission" date="2016-08" db="EMBL/GenBank/DDBJ databases">
        <authorList>
            <person name="Loux V."/>
            <person name="Rue O."/>
        </authorList>
    </citation>
    <scope>NUCLEOTIDE SEQUENCE [LARGE SCALE GENOMIC DNA]</scope>
    <source>
        <strain evidence="2 3">AFSSA_08CEB44bac</strain>
    </source>
</reference>
<name>A0AAX2CHB9_9BACI</name>
<dbReference type="RefSeq" id="WP_012094499.1">
    <property type="nucleotide sequence ID" value="NZ_CP024096.1"/>
</dbReference>
<dbReference type="Proteomes" id="UP000242164">
    <property type="component" value="Unassembled WGS sequence"/>
</dbReference>
<dbReference type="Pfam" id="PF11193">
    <property type="entry name" value="DUF2812"/>
    <property type="match status" value="1"/>
</dbReference>